<reference evidence="3" key="1">
    <citation type="journal article" date="2015" name="Nat. Genet.">
        <title>The genome and transcriptome of the zoonotic hookworm Ancylostoma ceylanicum identify infection-specific gene families.</title>
        <authorList>
            <person name="Schwarz E.M."/>
            <person name="Hu Y."/>
            <person name="Antoshechkin I."/>
            <person name="Miller M.M."/>
            <person name="Sternberg P.W."/>
            <person name="Aroian R.V."/>
        </authorList>
    </citation>
    <scope>NUCLEOTIDE SEQUENCE</scope>
    <source>
        <strain evidence="3">HY135</strain>
    </source>
</reference>
<evidence type="ECO:0000313" key="3">
    <source>
        <dbReference type="Proteomes" id="UP000024635"/>
    </source>
</evidence>
<evidence type="ECO:0000256" key="1">
    <source>
        <dbReference type="SAM" id="MobiDB-lite"/>
    </source>
</evidence>
<gene>
    <name evidence="2" type="primary">Acey_s0073.g775</name>
    <name evidence="2" type="ORF">Y032_0073g775</name>
</gene>
<proteinExistence type="predicted"/>
<sequence length="70" mass="7981">MKCPLEAKVSQNFLRLRFRDKEQTRSRAAQQRQQTATNKVPPSFGEASVALEHGRKLKAVSWSLGKVDLR</sequence>
<dbReference type="Proteomes" id="UP000024635">
    <property type="component" value="Unassembled WGS sequence"/>
</dbReference>
<protein>
    <submittedName>
        <fullName evidence="2">Uncharacterized protein</fullName>
    </submittedName>
</protein>
<keyword evidence="3" id="KW-1185">Reference proteome</keyword>
<organism evidence="2 3">
    <name type="scientific">Ancylostoma ceylanicum</name>
    <dbReference type="NCBI Taxonomy" id="53326"/>
    <lineage>
        <taxon>Eukaryota</taxon>
        <taxon>Metazoa</taxon>
        <taxon>Ecdysozoa</taxon>
        <taxon>Nematoda</taxon>
        <taxon>Chromadorea</taxon>
        <taxon>Rhabditida</taxon>
        <taxon>Rhabditina</taxon>
        <taxon>Rhabditomorpha</taxon>
        <taxon>Strongyloidea</taxon>
        <taxon>Ancylostomatidae</taxon>
        <taxon>Ancylostomatinae</taxon>
        <taxon>Ancylostoma</taxon>
    </lineage>
</organism>
<feature type="compositionally biased region" description="Low complexity" evidence="1">
    <location>
        <begin position="26"/>
        <end position="37"/>
    </location>
</feature>
<dbReference type="AlphaFoldDB" id="A0A016TV61"/>
<accession>A0A016TV61</accession>
<comment type="caution">
    <text evidence="2">The sequence shown here is derived from an EMBL/GenBank/DDBJ whole genome shotgun (WGS) entry which is preliminary data.</text>
</comment>
<feature type="region of interest" description="Disordered" evidence="1">
    <location>
        <begin position="20"/>
        <end position="43"/>
    </location>
</feature>
<name>A0A016TV61_9BILA</name>
<evidence type="ECO:0000313" key="2">
    <source>
        <dbReference type="EMBL" id="EYC06924.1"/>
    </source>
</evidence>
<dbReference type="EMBL" id="JARK01001409">
    <property type="protein sequence ID" value="EYC06924.1"/>
    <property type="molecule type" value="Genomic_DNA"/>
</dbReference>